<accession>A0A1G8H7W4</accession>
<dbReference type="STRING" id="861298.SAMN04488136_14614"/>
<proteinExistence type="predicted"/>
<dbReference type="InterPro" id="IPR036736">
    <property type="entry name" value="ACP-like_sf"/>
</dbReference>
<dbReference type="RefSeq" id="WP_176765682.1">
    <property type="nucleotide sequence ID" value="NZ_FNDD01000046.1"/>
</dbReference>
<dbReference type="Pfam" id="PF00550">
    <property type="entry name" value="PP-binding"/>
    <property type="match status" value="1"/>
</dbReference>
<keyword evidence="3" id="KW-1185">Reference proteome</keyword>
<organism evidence="2 3">
    <name type="scientific">Vibrio xiamenensis</name>
    <dbReference type="NCBI Taxonomy" id="861298"/>
    <lineage>
        <taxon>Bacteria</taxon>
        <taxon>Pseudomonadati</taxon>
        <taxon>Pseudomonadota</taxon>
        <taxon>Gammaproteobacteria</taxon>
        <taxon>Vibrionales</taxon>
        <taxon>Vibrionaceae</taxon>
        <taxon>Vibrio</taxon>
    </lineage>
</organism>
<dbReference type="InterPro" id="IPR009081">
    <property type="entry name" value="PP-bd_ACP"/>
</dbReference>
<evidence type="ECO:0000259" key="1">
    <source>
        <dbReference type="Pfam" id="PF00550"/>
    </source>
</evidence>
<protein>
    <submittedName>
        <fullName evidence="2">Phosphopantetheine attachment site</fullName>
    </submittedName>
</protein>
<reference evidence="2 3" key="1">
    <citation type="submission" date="2016-10" db="EMBL/GenBank/DDBJ databases">
        <authorList>
            <person name="de Groot N.N."/>
        </authorList>
    </citation>
    <scope>NUCLEOTIDE SEQUENCE [LARGE SCALE GENOMIC DNA]</scope>
    <source>
        <strain evidence="2 3">CGMCC 1.10228</strain>
    </source>
</reference>
<feature type="domain" description="Carrier" evidence="1">
    <location>
        <begin position="6"/>
        <end position="46"/>
    </location>
</feature>
<dbReference type="EMBL" id="FNDD01000046">
    <property type="protein sequence ID" value="SDI02715.1"/>
    <property type="molecule type" value="Genomic_DNA"/>
</dbReference>
<dbReference type="AlphaFoldDB" id="A0A1G8H7W4"/>
<gene>
    <name evidence="2" type="ORF">SAMN04488136_14614</name>
</gene>
<dbReference type="Proteomes" id="UP000198854">
    <property type="component" value="Unassembled WGS sequence"/>
</dbReference>
<evidence type="ECO:0000313" key="3">
    <source>
        <dbReference type="Proteomes" id="UP000198854"/>
    </source>
</evidence>
<name>A0A1G8H7W4_9VIBR</name>
<sequence>MNLDLWIREQLGEVSDIDLTALSSDANLIEHGLHSLQMMRLLERFNCLATQSLLYMHIAKQPCISAWSELLQPHLNTTTSS</sequence>
<dbReference type="Gene3D" id="1.10.1200.10">
    <property type="entry name" value="ACP-like"/>
    <property type="match status" value="1"/>
</dbReference>
<dbReference type="SUPFAM" id="SSF47336">
    <property type="entry name" value="ACP-like"/>
    <property type="match status" value="1"/>
</dbReference>
<evidence type="ECO:0000313" key="2">
    <source>
        <dbReference type="EMBL" id="SDI02715.1"/>
    </source>
</evidence>